<evidence type="ECO:0000256" key="2">
    <source>
        <dbReference type="ARBA" id="ARBA00022741"/>
    </source>
</evidence>
<dbReference type="PANTHER" id="PTHR45772">
    <property type="entry name" value="CONSERVED COMPONENT OF ABC TRANSPORTER FOR NATURAL AMINO ACIDS-RELATED"/>
    <property type="match status" value="1"/>
</dbReference>
<dbReference type="SUPFAM" id="SSF52540">
    <property type="entry name" value="P-loop containing nucleoside triphosphate hydrolases"/>
    <property type="match status" value="1"/>
</dbReference>
<dbReference type="Proteomes" id="UP000199170">
    <property type="component" value="Unassembled WGS sequence"/>
</dbReference>
<dbReference type="AlphaFoldDB" id="A0A1H3GZE0"/>
<dbReference type="OrthoDB" id="44250at2157"/>
<dbReference type="GO" id="GO:0015808">
    <property type="term" value="P:L-alanine transport"/>
    <property type="evidence" value="ECO:0007669"/>
    <property type="project" value="TreeGrafter"/>
</dbReference>
<organism evidence="5 6">
    <name type="scientific">Halobellus clavatus</name>
    <dbReference type="NCBI Taxonomy" id="660517"/>
    <lineage>
        <taxon>Archaea</taxon>
        <taxon>Methanobacteriati</taxon>
        <taxon>Methanobacteriota</taxon>
        <taxon>Stenosarchaea group</taxon>
        <taxon>Halobacteria</taxon>
        <taxon>Halobacteriales</taxon>
        <taxon>Haloferacaceae</taxon>
        <taxon>Halobellus</taxon>
    </lineage>
</organism>
<dbReference type="EMBL" id="FNPB01000006">
    <property type="protein sequence ID" value="SDY08676.1"/>
    <property type="molecule type" value="Genomic_DNA"/>
</dbReference>
<dbReference type="Pfam" id="PF12399">
    <property type="entry name" value="BCA_ABC_TP_C"/>
    <property type="match status" value="1"/>
</dbReference>
<keyword evidence="2" id="KW-0547">Nucleotide-binding</keyword>
<protein>
    <submittedName>
        <fullName evidence="5">Branched-chain amino acid transport system ATP-binding protein</fullName>
    </submittedName>
</protein>
<evidence type="ECO:0000256" key="3">
    <source>
        <dbReference type="ARBA" id="ARBA00022840"/>
    </source>
</evidence>
<keyword evidence="3 5" id="KW-0067">ATP-binding</keyword>
<keyword evidence="6" id="KW-1185">Reference proteome</keyword>
<dbReference type="SMART" id="SM00382">
    <property type="entry name" value="AAA"/>
    <property type="match status" value="1"/>
</dbReference>
<dbReference type="PANTHER" id="PTHR45772:SF7">
    <property type="entry name" value="AMINO ACID ABC TRANSPORTER ATP-BINDING PROTEIN"/>
    <property type="match status" value="1"/>
</dbReference>
<dbReference type="Pfam" id="PF00005">
    <property type="entry name" value="ABC_tran"/>
    <property type="match status" value="1"/>
</dbReference>
<dbReference type="InterPro" id="IPR003593">
    <property type="entry name" value="AAA+_ATPase"/>
</dbReference>
<gene>
    <name evidence="5" type="ORF">SAMN04487946_10670</name>
</gene>
<feature type="domain" description="ABC transporter" evidence="4">
    <location>
        <begin position="4"/>
        <end position="236"/>
    </location>
</feature>
<dbReference type="GO" id="GO:0005524">
    <property type="term" value="F:ATP binding"/>
    <property type="evidence" value="ECO:0007669"/>
    <property type="project" value="UniProtKB-KW"/>
</dbReference>
<dbReference type="GO" id="GO:0016887">
    <property type="term" value="F:ATP hydrolysis activity"/>
    <property type="evidence" value="ECO:0007669"/>
    <property type="project" value="InterPro"/>
</dbReference>
<dbReference type="CDD" id="cd03219">
    <property type="entry name" value="ABC_Mj1267_LivG_branched"/>
    <property type="match status" value="1"/>
</dbReference>
<proteinExistence type="predicted"/>
<dbReference type="InterPro" id="IPR051120">
    <property type="entry name" value="ABC_AA/LPS_Transport"/>
</dbReference>
<name>A0A1H3GZE0_9EURY</name>
<dbReference type="STRING" id="660517.SAMN04487946_10670"/>
<dbReference type="InterPro" id="IPR003439">
    <property type="entry name" value="ABC_transporter-like_ATP-bd"/>
</dbReference>
<dbReference type="InterPro" id="IPR027417">
    <property type="entry name" value="P-loop_NTPase"/>
</dbReference>
<dbReference type="PROSITE" id="PS50893">
    <property type="entry name" value="ABC_TRANSPORTER_2"/>
    <property type="match status" value="1"/>
</dbReference>
<accession>A0A1H3GZE0</accession>
<dbReference type="GO" id="GO:1903805">
    <property type="term" value="P:L-valine import across plasma membrane"/>
    <property type="evidence" value="ECO:0007669"/>
    <property type="project" value="TreeGrafter"/>
</dbReference>
<evidence type="ECO:0000313" key="5">
    <source>
        <dbReference type="EMBL" id="SDY08676.1"/>
    </source>
</evidence>
<sequence>MTLLEGRGLTKKFGGVVAIEDVSFTVERGEAVGLIGPNGAGKSTLFRTITGVHPPTEGEVYFDGDEITGKSQHEICHRGLAKTHQIVRPFESLSLLENVVVGAEYGGREFDDTRARAREMLEFVDLGDQMHADPGELSVGGLKRLEIARVLATDPEMVLFDEVAGGLDPEETEGIIDLVGDIVDEGKTVFLIDHVMRALMSVSERVMVLDNGKLIAEGTPDEIQNDDEVIEAYLGEHAGKDLSDAVADDEAIAGD</sequence>
<dbReference type="GO" id="GO:0015188">
    <property type="term" value="F:L-isoleucine transmembrane transporter activity"/>
    <property type="evidence" value="ECO:0007669"/>
    <property type="project" value="TreeGrafter"/>
</dbReference>
<evidence type="ECO:0000313" key="6">
    <source>
        <dbReference type="Proteomes" id="UP000199170"/>
    </source>
</evidence>
<keyword evidence="1" id="KW-0813">Transport</keyword>
<dbReference type="Gene3D" id="3.40.50.300">
    <property type="entry name" value="P-loop containing nucleotide triphosphate hydrolases"/>
    <property type="match status" value="1"/>
</dbReference>
<reference evidence="6" key="1">
    <citation type="submission" date="2016-10" db="EMBL/GenBank/DDBJ databases">
        <authorList>
            <person name="Varghese N."/>
            <person name="Submissions S."/>
        </authorList>
    </citation>
    <scope>NUCLEOTIDE SEQUENCE [LARGE SCALE GENOMIC DNA]</scope>
    <source>
        <strain evidence="6">CGMCC 1.10118</strain>
    </source>
</reference>
<dbReference type="RefSeq" id="WP_089767180.1">
    <property type="nucleotide sequence ID" value="NZ_FNPB01000006.1"/>
</dbReference>
<evidence type="ECO:0000259" key="4">
    <source>
        <dbReference type="PROSITE" id="PS50893"/>
    </source>
</evidence>
<dbReference type="GO" id="GO:1903806">
    <property type="term" value="P:L-isoleucine import across plasma membrane"/>
    <property type="evidence" value="ECO:0007669"/>
    <property type="project" value="TreeGrafter"/>
</dbReference>
<dbReference type="GO" id="GO:0042941">
    <property type="term" value="P:D-alanine transmembrane transport"/>
    <property type="evidence" value="ECO:0007669"/>
    <property type="project" value="TreeGrafter"/>
</dbReference>
<dbReference type="GO" id="GO:0005886">
    <property type="term" value="C:plasma membrane"/>
    <property type="evidence" value="ECO:0007669"/>
    <property type="project" value="TreeGrafter"/>
</dbReference>
<dbReference type="GO" id="GO:0005304">
    <property type="term" value="F:L-valine transmembrane transporter activity"/>
    <property type="evidence" value="ECO:0007669"/>
    <property type="project" value="TreeGrafter"/>
</dbReference>
<evidence type="ECO:0000256" key="1">
    <source>
        <dbReference type="ARBA" id="ARBA00022448"/>
    </source>
</evidence>
<dbReference type="InterPro" id="IPR032823">
    <property type="entry name" value="BCA_ABC_TP_C"/>
</dbReference>
<dbReference type="GO" id="GO:0015192">
    <property type="term" value="F:L-phenylalanine transmembrane transporter activity"/>
    <property type="evidence" value="ECO:0007669"/>
    <property type="project" value="TreeGrafter"/>
</dbReference>